<evidence type="ECO:0000256" key="10">
    <source>
        <dbReference type="ARBA" id="ARBA00022792"/>
    </source>
</evidence>
<dbReference type="SUPFAM" id="SSF81342">
    <property type="entry name" value="Transmembrane di-heme cytochromes"/>
    <property type="match status" value="1"/>
</dbReference>
<dbReference type="InterPro" id="IPR016174">
    <property type="entry name" value="Di-haem_cyt_TM"/>
</dbReference>
<evidence type="ECO:0000256" key="4">
    <source>
        <dbReference type="ARBA" id="ARBA00013531"/>
    </source>
</evidence>
<feature type="transmembrane region" description="Helical" evidence="19">
    <location>
        <begin position="228"/>
        <end position="248"/>
    </location>
</feature>
<evidence type="ECO:0000313" key="22">
    <source>
        <dbReference type="EMBL" id="AYN59509.1"/>
    </source>
</evidence>
<feature type="domain" description="Cytochrome b/b6 C-terminal region profile" evidence="21">
    <location>
        <begin position="209"/>
        <end position="368"/>
    </location>
</feature>
<keyword evidence="14" id="KW-0830">Ubiquinone</keyword>
<feature type="binding site" evidence="17">
    <location>
        <position position="200"/>
    </location>
    <ligand>
        <name>a ubiquinone</name>
        <dbReference type="ChEBI" id="CHEBI:16389"/>
    </ligand>
</feature>
<evidence type="ECO:0000256" key="6">
    <source>
        <dbReference type="ARBA" id="ARBA00022617"/>
    </source>
</evidence>
<dbReference type="EMBL" id="MG593161">
    <property type="protein sequence ID" value="AYN59509.1"/>
    <property type="molecule type" value="Genomic_DNA"/>
</dbReference>
<comment type="similarity">
    <text evidence="19">Belongs to the cytochrome b family.</text>
</comment>
<feature type="binding site" description="axial binding residue" evidence="18">
    <location>
        <position position="195"/>
    </location>
    <ligand>
        <name>heme b</name>
        <dbReference type="ChEBI" id="CHEBI:60344"/>
        <label>b566</label>
    </ligand>
    <ligandPart>
        <name>Fe</name>
        <dbReference type="ChEBI" id="CHEBI:18248"/>
    </ligandPart>
</feature>
<dbReference type="AlphaFoldDB" id="A0A3G2KJY0"/>
<comment type="function">
    <text evidence="1 19">Component of the ubiquinol-cytochrome c reductase complex (complex III or cytochrome b-c1 complex) that is part of the mitochondrial respiratory chain. The b-c1 complex mediates electron transfer from ubiquinol to cytochrome c. Contributes to the generation of a proton gradient across the mitochondrial membrane that is then used for ATP synthesis.</text>
</comment>
<feature type="binding site" description="axial binding residue" evidence="18">
    <location>
        <position position="181"/>
    </location>
    <ligand>
        <name>heme b</name>
        <dbReference type="ChEBI" id="CHEBI:60344"/>
        <label>b562</label>
    </ligand>
    <ligandPart>
        <name>Fe</name>
        <dbReference type="ChEBI" id="CHEBI:18248"/>
    </ligandPart>
</feature>
<feature type="binding site" description="axial binding residue" evidence="18">
    <location>
        <position position="82"/>
    </location>
    <ligand>
        <name>heme b</name>
        <dbReference type="ChEBI" id="CHEBI:60344"/>
        <label>b562</label>
    </ligand>
    <ligandPart>
        <name>Fe</name>
        <dbReference type="ChEBI" id="CHEBI:18248"/>
    </ligandPart>
</feature>
<dbReference type="InterPro" id="IPR027387">
    <property type="entry name" value="Cytb/b6-like_sf"/>
</dbReference>
<dbReference type="InterPro" id="IPR005797">
    <property type="entry name" value="Cyt_b/b6_N"/>
</dbReference>
<dbReference type="InterPro" id="IPR048259">
    <property type="entry name" value="Cytochrome_b_N_euk/bac"/>
</dbReference>
<evidence type="ECO:0000256" key="7">
    <source>
        <dbReference type="ARBA" id="ARBA00022660"/>
    </source>
</evidence>
<comment type="cofactor">
    <cofactor evidence="19">
        <name>heme b</name>
        <dbReference type="ChEBI" id="CHEBI:60344"/>
    </cofactor>
    <text evidence="19">Binds 2 heme groups non-covalently.</text>
</comment>
<evidence type="ECO:0000256" key="11">
    <source>
        <dbReference type="ARBA" id="ARBA00022982"/>
    </source>
</evidence>
<dbReference type="PROSITE" id="PS51003">
    <property type="entry name" value="CYTB_CTER"/>
    <property type="match status" value="1"/>
</dbReference>
<evidence type="ECO:0000256" key="9">
    <source>
        <dbReference type="ARBA" id="ARBA00022723"/>
    </source>
</evidence>
<dbReference type="InterPro" id="IPR030689">
    <property type="entry name" value="Cytochrome_b"/>
</dbReference>
<protein>
    <recommendedName>
        <fullName evidence="4 19">Cytochrome b</fullName>
    </recommendedName>
</protein>
<reference evidence="22" key="1">
    <citation type="journal article" date="2019" name="Ticks Tick Borne Dis.">
        <title>Argasid and ixodid systematics: Implications for soft tick evolution and systematics, with a new argasid species list.</title>
        <authorList>
            <person name="Mans B.J."/>
            <person name="Featherston J."/>
            <person name="Kvas M."/>
            <person name="Pillay K.A."/>
            <person name="de Klerk D.G."/>
            <person name="Pienaar R."/>
            <person name="de Castro M.H."/>
            <person name="Schwan T.G."/>
            <person name="Lopez J.E."/>
            <person name="Teel P."/>
            <person name="Perez de Leon A.A."/>
            <person name="Sonenshine D.E."/>
            <person name="Egekwu N.I."/>
            <person name="Bakkes D.K."/>
            <person name="Heyne H."/>
            <person name="Kanduma E.G."/>
            <person name="Nyangiwe N."/>
            <person name="Bouattour A."/>
            <person name="Latif A.A."/>
        </authorList>
    </citation>
    <scope>NUCLEOTIDE SEQUENCE</scope>
    <source>
        <strain evidence="22">California</strain>
    </source>
</reference>
<dbReference type="GO" id="GO:0008121">
    <property type="term" value="F:quinol-cytochrome-c reductase activity"/>
    <property type="evidence" value="ECO:0007669"/>
    <property type="project" value="InterPro"/>
</dbReference>
<comment type="cofactor">
    <cofactor evidence="18">
        <name>heme</name>
        <dbReference type="ChEBI" id="CHEBI:30413"/>
    </cofactor>
    <text evidence="18">Binds 2 heme groups non-covalently.</text>
</comment>
<evidence type="ECO:0000259" key="21">
    <source>
        <dbReference type="PROSITE" id="PS51003"/>
    </source>
</evidence>
<keyword evidence="9 18" id="KW-0479">Metal-binding</keyword>
<feature type="transmembrane region" description="Helical" evidence="19">
    <location>
        <begin position="177"/>
        <end position="199"/>
    </location>
</feature>
<dbReference type="SUPFAM" id="SSF81648">
    <property type="entry name" value="a domain/subunit of cytochrome bc1 complex (Ubiquinol-cytochrome c reductase)"/>
    <property type="match status" value="1"/>
</dbReference>
<dbReference type="GO" id="GO:0005743">
    <property type="term" value="C:mitochondrial inner membrane"/>
    <property type="evidence" value="ECO:0007669"/>
    <property type="project" value="UniProtKB-SubCell"/>
</dbReference>
<dbReference type="InterPro" id="IPR048260">
    <property type="entry name" value="Cytochrome_b_C_euk/bac"/>
</dbReference>
<evidence type="ECO:0000256" key="12">
    <source>
        <dbReference type="ARBA" id="ARBA00022989"/>
    </source>
</evidence>
<feature type="transmembrane region" description="Helical" evidence="19">
    <location>
        <begin position="112"/>
        <end position="132"/>
    </location>
</feature>
<sequence>MLIRKSHPILKIINSTLIDLPAPSNITYMWNFGSLLSLCLMIQILTGIFLAMHFSSDITMAFASVSHISRDVNMGWLIRATHANTASFFFIFLYLHVARGLYFSSFTLKGPWLSGTLIILILMATAFLGYVLPWGQMSFWGATVITNLLSAIPYIGINITQWIWGGFSVDNPTLTRFFTLHFLFPFILLMMVVIHITLLHETGSSNPLGIPMNIDKIPFHPYFSWKDILGIILAMTIMTTIILIYPFMFSDPENFLMANPLITPPHIQPEWYFLFAYAILRSIPNKLGGVIALVMSIFIIASLSFSTSPKFKPNSMNPLKKMIFWIFMNVFILLTFIGACPVEPPFIMAGQILTVVYFSFFIIIPILK</sequence>
<dbReference type="PANTHER" id="PTHR19271">
    <property type="entry name" value="CYTOCHROME B"/>
    <property type="match status" value="1"/>
</dbReference>
<feature type="transmembrane region" description="Helical" evidence="19">
    <location>
        <begin position="287"/>
        <end position="307"/>
    </location>
</feature>
<keyword evidence="8 19" id="KW-0812">Transmembrane</keyword>
<comment type="subcellular location">
    <subcellularLocation>
        <location evidence="2">Mitochondrion inner membrane</location>
        <topology evidence="2">Multi-pass membrane protein</topology>
    </subcellularLocation>
</comment>
<dbReference type="RefSeq" id="YP_009537777.1">
    <property type="nucleotide sequence ID" value="NC_039857.1"/>
</dbReference>
<dbReference type="GeneID" id="38341688"/>
<feature type="domain" description="Cytochrome b/b6 N-terminal region profile" evidence="20">
    <location>
        <begin position="1"/>
        <end position="208"/>
    </location>
</feature>
<dbReference type="GO" id="GO:0006122">
    <property type="term" value="P:mitochondrial electron transport, ubiquinol to cytochrome c"/>
    <property type="evidence" value="ECO:0007669"/>
    <property type="project" value="TreeGrafter"/>
</dbReference>
<keyword evidence="13 18" id="KW-0408">Iron</keyword>
<dbReference type="GO" id="GO:0016491">
    <property type="term" value="F:oxidoreductase activity"/>
    <property type="evidence" value="ECO:0007669"/>
    <property type="project" value="UniProtKB-UniRule"/>
</dbReference>
<evidence type="ECO:0000256" key="14">
    <source>
        <dbReference type="ARBA" id="ARBA00023075"/>
    </source>
</evidence>
<name>A0A3G2KJY0_ORNCO</name>
<dbReference type="CDD" id="cd00284">
    <property type="entry name" value="Cytochrome_b_N"/>
    <property type="match status" value="1"/>
</dbReference>
<evidence type="ECO:0000256" key="5">
    <source>
        <dbReference type="ARBA" id="ARBA00022448"/>
    </source>
</evidence>
<keyword evidence="12 19" id="KW-1133">Transmembrane helix</keyword>
<feature type="transmembrane region" description="Helical" evidence="19">
    <location>
        <begin position="139"/>
        <end position="157"/>
    </location>
</feature>
<feature type="binding site" description="axial binding residue" evidence="18">
    <location>
        <position position="96"/>
    </location>
    <ligand>
        <name>heme b</name>
        <dbReference type="ChEBI" id="CHEBI:60344"/>
        <label>b566</label>
    </ligand>
    <ligandPart>
        <name>Fe</name>
        <dbReference type="ChEBI" id="CHEBI:18248"/>
    </ligandPart>
</feature>
<keyword evidence="15 19" id="KW-0496">Mitochondrion</keyword>
<dbReference type="PANTHER" id="PTHR19271:SF16">
    <property type="entry name" value="CYTOCHROME B"/>
    <property type="match status" value="1"/>
</dbReference>
<evidence type="ECO:0000259" key="20">
    <source>
        <dbReference type="PROSITE" id="PS51002"/>
    </source>
</evidence>
<dbReference type="Pfam" id="PF00033">
    <property type="entry name" value="Cytochrome_B"/>
    <property type="match status" value="1"/>
</dbReference>
<accession>A0A3G2KJY0</accession>
<dbReference type="InterPro" id="IPR005798">
    <property type="entry name" value="Cyt_b/b6_C"/>
</dbReference>
<evidence type="ECO:0000256" key="17">
    <source>
        <dbReference type="PIRSR" id="PIRSR038885-1"/>
    </source>
</evidence>
<feature type="transmembrane region" description="Helical" evidence="19">
    <location>
        <begin position="345"/>
        <end position="367"/>
    </location>
</feature>
<proteinExistence type="inferred from homology"/>
<keyword evidence="5 19" id="KW-0813">Transport</keyword>
<evidence type="ECO:0000256" key="1">
    <source>
        <dbReference type="ARBA" id="ARBA00002566"/>
    </source>
</evidence>
<keyword evidence="7 19" id="KW-0679">Respiratory chain</keyword>
<dbReference type="CDD" id="cd00290">
    <property type="entry name" value="cytochrome_b_C"/>
    <property type="match status" value="1"/>
</dbReference>
<feature type="transmembrane region" description="Helical" evidence="19">
    <location>
        <begin position="76"/>
        <end position="97"/>
    </location>
</feature>
<evidence type="ECO:0000256" key="13">
    <source>
        <dbReference type="ARBA" id="ARBA00023004"/>
    </source>
</evidence>
<keyword evidence="16 19" id="KW-0472">Membrane</keyword>
<evidence type="ECO:0000256" key="19">
    <source>
        <dbReference type="RuleBase" id="RU362117"/>
    </source>
</evidence>
<keyword evidence="11 19" id="KW-0249">Electron transport</keyword>
<evidence type="ECO:0000256" key="2">
    <source>
        <dbReference type="ARBA" id="ARBA00004448"/>
    </source>
</evidence>
<evidence type="ECO:0000256" key="3">
    <source>
        <dbReference type="ARBA" id="ARBA00011649"/>
    </source>
</evidence>
<dbReference type="InterPro" id="IPR036150">
    <property type="entry name" value="Cyt_b/b6_C_sf"/>
</dbReference>
<dbReference type="PROSITE" id="PS51002">
    <property type="entry name" value="CYTB_NTER"/>
    <property type="match status" value="1"/>
</dbReference>
<dbReference type="CTD" id="38341688"/>
<comment type="subunit">
    <text evidence="3">The main subunits of complex b-c1 are: cytochrome b, cytochrome c1 and the Rieske protein.</text>
</comment>
<dbReference type="Pfam" id="PF00032">
    <property type="entry name" value="Cytochrom_B_C"/>
    <property type="match status" value="1"/>
</dbReference>
<keyword evidence="6 18" id="KW-0349">Heme</keyword>
<geneLocation type="mitochondrion" evidence="22"/>
<dbReference type="Gene3D" id="1.20.810.10">
    <property type="entry name" value="Cytochrome Bc1 Complex, Chain C"/>
    <property type="match status" value="1"/>
</dbReference>
<dbReference type="GO" id="GO:0045275">
    <property type="term" value="C:respiratory chain complex III"/>
    <property type="evidence" value="ECO:0007669"/>
    <property type="project" value="InterPro"/>
</dbReference>
<feature type="transmembrane region" description="Helical" evidence="19">
    <location>
        <begin position="28"/>
        <end position="55"/>
    </location>
</feature>
<evidence type="ECO:0000256" key="15">
    <source>
        <dbReference type="ARBA" id="ARBA00023128"/>
    </source>
</evidence>
<evidence type="ECO:0000256" key="8">
    <source>
        <dbReference type="ARBA" id="ARBA00022692"/>
    </source>
</evidence>
<evidence type="ECO:0000256" key="18">
    <source>
        <dbReference type="PIRSR" id="PIRSR038885-2"/>
    </source>
</evidence>
<keyword evidence="10" id="KW-0999">Mitochondrion inner membrane</keyword>
<dbReference type="GO" id="GO:0046872">
    <property type="term" value="F:metal ion binding"/>
    <property type="evidence" value="ECO:0007669"/>
    <property type="project" value="UniProtKB-UniRule"/>
</dbReference>
<evidence type="ECO:0000256" key="16">
    <source>
        <dbReference type="ARBA" id="ARBA00023136"/>
    </source>
</evidence>
<organism evidence="22">
    <name type="scientific">Ornithodoros coriaceus</name>
    <name type="common">Soft tick</name>
    <name type="synonym">Argasid tick</name>
    <dbReference type="NCBI Taxonomy" id="92741"/>
    <lineage>
        <taxon>Eukaryota</taxon>
        <taxon>Metazoa</taxon>
        <taxon>Ecdysozoa</taxon>
        <taxon>Arthropoda</taxon>
        <taxon>Chelicerata</taxon>
        <taxon>Arachnida</taxon>
        <taxon>Acari</taxon>
        <taxon>Parasitiformes</taxon>
        <taxon>Ixodida</taxon>
        <taxon>Ixodoidea</taxon>
        <taxon>Argasidae</taxon>
        <taxon>Ornithodorinae</taxon>
        <taxon>Ornithodoros</taxon>
    </lineage>
</organism>
<dbReference type="PIRSF" id="PIRSF038885">
    <property type="entry name" value="COB"/>
    <property type="match status" value="1"/>
</dbReference>
<feature type="transmembrane region" description="Helical" evidence="19">
    <location>
        <begin position="319"/>
        <end position="339"/>
    </location>
</feature>